<sequence>MNELIHKLVRKYRTNCPFFIAKALGIHIRYCDLGSTTKGLYYHKLRRRFIVIHNGLTPEWERFVCAHELGHDRLHKGISRFFMEEHSYFAPGKFEQQANRFAVLLLSKGKPPQADETLEHYLPRIGLPKETALFFDHNQNTSSNPG</sequence>
<dbReference type="InterPro" id="IPR010359">
    <property type="entry name" value="IrrE_HExxH"/>
</dbReference>
<dbReference type="Pfam" id="PF06114">
    <property type="entry name" value="Peptidase_M78"/>
    <property type="match status" value="1"/>
</dbReference>
<evidence type="ECO:0000259" key="1">
    <source>
        <dbReference type="Pfam" id="PF06114"/>
    </source>
</evidence>
<proteinExistence type="predicted"/>
<evidence type="ECO:0000313" key="2">
    <source>
        <dbReference type="EMBL" id="MFD1460517.1"/>
    </source>
</evidence>
<protein>
    <submittedName>
        <fullName evidence="2">ImmA/IrrE family metallo-endopeptidase</fullName>
    </submittedName>
</protein>
<comment type="caution">
    <text evidence="2">The sequence shown here is derived from an EMBL/GenBank/DDBJ whole genome shotgun (WGS) entry which is preliminary data.</text>
</comment>
<dbReference type="EMBL" id="JBHTNZ010000003">
    <property type="protein sequence ID" value="MFD1460517.1"/>
    <property type="molecule type" value="Genomic_DNA"/>
</dbReference>
<dbReference type="Proteomes" id="UP001597340">
    <property type="component" value="Unassembled WGS sequence"/>
</dbReference>
<evidence type="ECO:0000313" key="3">
    <source>
        <dbReference type="Proteomes" id="UP001597340"/>
    </source>
</evidence>
<organism evidence="2 3">
    <name type="scientific">Paenibacillus farraposensis</name>
    <dbReference type="NCBI Taxonomy" id="2807095"/>
    <lineage>
        <taxon>Bacteria</taxon>
        <taxon>Bacillati</taxon>
        <taxon>Bacillota</taxon>
        <taxon>Bacilli</taxon>
        <taxon>Bacillales</taxon>
        <taxon>Paenibacillaceae</taxon>
        <taxon>Paenibacillus</taxon>
    </lineage>
</organism>
<dbReference type="RefSeq" id="WP_229526643.1">
    <property type="nucleotide sequence ID" value="NZ_JAFFQR010000112.1"/>
</dbReference>
<name>A0ABW4D744_9BACL</name>
<accession>A0ABW4D744</accession>
<gene>
    <name evidence="2" type="ORF">ACFQ5D_03450</name>
</gene>
<feature type="domain" description="IrrE N-terminal-like" evidence="1">
    <location>
        <begin position="21"/>
        <end position="106"/>
    </location>
</feature>
<dbReference type="Gene3D" id="1.10.10.2910">
    <property type="match status" value="1"/>
</dbReference>
<keyword evidence="3" id="KW-1185">Reference proteome</keyword>
<reference evidence="3" key="1">
    <citation type="journal article" date="2019" name="Int. J. Syst. Evol. Microbiol.">
        <title>The Global Catalogue of Microorganisms (GCM) 10K type strain sequencing project: providing services to taxonomists for standard genome sequencing and annotation.</title>
        <authorList>
            <consortium name="The Broad Institute Genomics Platform"/>
            <consortium name="The Broad Institute Genome Sequencing Center for Infectious Disease"/>
            <person name="Wu L."/>
            <person name="Ma J."/>
        </authorList>
    </citation>
    <scope>NUCLEOTIDE SEQUENCE [LARGE SCALE GENOMIC DNA]</scope>
    <source>
        <strain evidence="3">CCM 9147</strain>
    </source>
</reference>